<dbReference type="AlphaFoldDB" id="A0A182SD68"/>
<dbReference type="PANTHER" id="PTHR21364:SF2">
    <property type="entry name" value="GENERAL ODORANT-BINDING PROTEIN 19A"/>
    <property type="match status" value="1"/>
</dbReference>
<comment type="subcellular location">
    <subcellularLocation>
        <location evidence="1">Secreted</location>
    </subcellularLocation>
</comment>
<dbReference type="SMART" id="SM00708">
    <property type="entry name" value="PhBP"/>
    <property type="match status" value="1"/>
</dbReference>
<dbReference type="Proteomes" id="UP000075901">
    <property type="component" value="Unassembled WGS sequence"/>
</dbReference>
<reference evidence="5" key="2">
    <citation type="submission" date="2020-05" db="UniProtKB">
        <authorList>
            <consortium name="EnsemblMetazoa"/>
        </authorList>
    </citation>
    <scope>IDENTIFICATION</scope>
    <source>
        <strain evidence="5">maculatus3</strain>
    </source>
</reference>
<protein>
    <submittedName>
        <fullName evidence="5">Uncharacterized protein</fullName>
    </submittedName>
</protein>
<dbReference type="GO" id="GO:0042048">
    <property type="term" value="P:olfactory behavior"/>
    <property type="evidence" value="ECO:0007669"/>
    <property type="project" value="TreeGrafter"/>
</dbReference>
<keyword evidence="4" id="KW-0732">Signal</keyword>
<organism evidence="5 6">
    <name type="scientific">Anopheles maculatus</name>
    <dbReference type="NCBI Taxonomy" id="74869"/>
    <lineage>
        <taxon>Eukaryota</taxon>
        <taxon>Metazoa</taxon>
        <taxon>Ecdysozoa</taxon>
        <taxon>Arthropoda</taxon>
        <taxon>Hexapoda</taxon>
        <taxon>Insecta</taxon>
        <taxon>Pterygota</taxon>
        <taxon>Neoptera</taxon>
        <taxon>Endopterygota</taxon>
        <taxon>Diptera</taxon>
        <taxon>Nematocera</taxon>
        <taxon>Culicoidea</taxon>
        <taxon>Culicidae</taxon>
        <taxon>Anophelinae</taxon>
        <taxon>Anopheles</taxon>
        <taxon>Anopheles maculatus group</taxon>
    </lineage>
</organism>
<dbReference type="InterPro" id="IPR006170">
    <property type="entry name" value="PBP/GOBP"/>
</dbReference>
<evidence type="ECO:0000256" key="2">
    <source>
        <dbReference type="ARBA" id="ARBA00008098"/>
    </source>
</evidence>
<dbReference type="VEuPathDB" id="VectorBase:AMAM004413"/>
<comment type="similarity">
    <text evidence="2">Belongs to the PBP/GOBP family.</text>
</comment>
<dbReference type="GO" id="GO:0005549">
    <property type="term" value="F:odorant binding"/>
    <property type="evidence" value="ECO:0007669"/>
    <property type="project" value="InterPro"/>
</dbReference>
<evidence type="ECO:0000256" key="4">
    <source>
        <dbReference type="SAM" id="SignalP"/>
    </source>
</evidence>
<sequence>MSWKARSVERISPFRRCLWIGSLLLLGTVRGPTPTEGKATVEQMMKSGEMIRSVCLGKTKVSEELANGLRESKFVDVKELKCYVNCVMEMMQTMKKGKLNYDASVKQIDTIMPDELAGPMRAALDICRNVADGIKNNCDAAYAMLQCLSKNNPKFIFP</sequence>
<dbReference type="GO" id="GO:0035275">
    <property type="term" value="F:dibutyl phthalate binding"/>
    <property type="evidence" value="ECO:0007669"/>
    <property type="project" value="TreeGrafter"/>
</dbReference>
<feature type="signal peptide" evidence="4">
    <location>
        <begin position="1"/>
        <end position="31"/>
    </location>
</feature>
<keyword evidence="3" id="KW-0964">Secreted</keyword>
<proteinExistence type="inferred from homology"/>
<evidence type="ECO:0000313" key="5">
    <source>
        <dbReference type="EnsemblMetazoa" id="AMAM004413-PA"/>
    </source>
</evidence>
<name>A0A182SD68_9DIPT</name>
<reference evidence="6" key="1">
    <citation type="submission" date="2013-09" db="EMBL/GenBank/DDBJ databases">
        <title>The Genome Sequence of Anopheles maculatus species B.</title>
        <authorList>
            <consortium name="The Broad Institute Genomics Platform"/>
            <person name="Neafsey D.E."/>
            <person name="Besansky N."/>
            <person name="Howell P."/>
            <person name="Walton C."/>
            <person name="Young S.K."/>
            <person name="Zeng Q."/>
            <person name="Gargeya S."/>
            <person name="Fitzgerald M."/>
            <person name="Haas B."/>
            <person name="Abouelleil A."/>
            <person name="Allen A.W."/>
            <person name="Alvarado L."/>
            <person name="Arachchi H.M."/>
            <person name="Berlin A.M."/>
            <person name="Chapman S.B."/>
            <person name="Gainer-Dewar J."/>
            <person name="Goldberg J."/>
            <person name="Griggs A."/>
            <person name="Gujja S."/>
            <person name="Hansen M."/>
            <person name="Howarth C."/>
            <person name="Imamovic A."/>
            <person name="Ireland A."/>
            <person name="Larimer J."/>
            <person name="McCowan C."/>
            <person name="Murphy C."/>
            <person name="Pearson M."/>
            <person name="Poon T.W."/>
            <person name="Priest M."/>
            <person name="Roberts A."/>
            <person name="Saif S."/>
            <person name="Shea T."/>
            <person name="Sisk P."/>
            <person name="Sykes S."/>
            <person name="Wortman J."/>
            <person name="Nusbaum C."/>
            <person name="Birren B."/>
        </authorList>
    </citation>
    <scope>NUCLEOTIDE SEQUENCE [LARGE SCALE GENOMIC DNA]</scope>
    <source>
        <strain evidence="6">maculatus3</strain>
    </source>
</reference>
<dbReference type="GO" id="GO:0007608">
    <property type="term" value="P:sensory perception of smell"/>
    <property type="evidence" value="ECO:0007669"/>
    <property type="project" value="TreeGrafter"/>
</dbReference>
<dbReference type="EnsemblMetazoa" id="AMAM004413-RA">
    <property type="protein sequence ID" value="AMAM004413-PA"/>
    <property type="gene ID" value="AMAM004413"/>
</dbReference>
<dbReference type="GO" id="GO:0005576">
    <property type="term" value="C:extracellular region"/>
    <property type="evidence" value="ECO:0007669"/>
    <property type="project" value="UniProtKB-SubCell"/>
</dbReference>
<dbReference type="Pfam" id="PF01395">
    <property type="entry name" value="PBP_GOBP"/>
    <property type="match status" value="1"/>
</dbReference>
<evidence type="ECO:0000256" key="1">
    <source>
        <dbReference type="ARBA" id="ARBA00004613"/>
    </source>
</evidence>
<evidence type="ECO:0000256" key="3">
    <source>
        <dbReference type="ARBA" id="ARBA00022525"/>
    </source>
</evidence>
<feature type="chain" id="PRO_5039894060" evidence="4">
    <location>
        <begin position="32"/>
        <end position="158"/>
    </location>
</feature>
<dbReference type="PANTHER" id="PTHR21364">
    <property type="entry name" value="GENERAL ODORANT-BINDING PROTEIN 19A"/>
    <property type="match status" value="1"/>
</dbReference>
<dbReference type="InterPro" id="IPR036728">
    <property type="entry name" value="PBP_GOBP_sf"/>
</dbReference>
<dbReference type="FunFam" id="1.10.238.20:FF:000001">
    <property type="entry name" value="General odorant-binding protein lush"/>
    <property type="match status" value="1"/>
</dbReference>
<dbReference type="Gene3D" id="1.10.238.20">
    <property type="entry name" value="Pheromone/general odorant binding protein domain"/>
    <property type="match status" value="1"/>
</dbReference>
<dbReference type="SUPFAM" id="SSF47565">
    <property type="entry name" value="Insect pheromone/odorant-binding proteins"/>
    <property type="match status" value="1"/>
</dbReference>
<evidence type="ECO:0000313" key="6">
    <source>
        <dbReference type="Proteomes" id="UP000075901"/>
    </source>
</evidence>
<accession>A0A182SD68</accession>
<keyword evidence="6" id="KW-1185">Reference proteome</keyword>
<dbReference type="CDD" id="cd23992">
    <property type="entry name" value="PBP_GOBP"/>
    <property type="match status" value="1"/>
</dbReference>